<feature type="transmembrane region" description="Helical" evidence="1">
    <location>
        <begin position="192"/>
        <end position="219"/>
    </location>
</feature>
<dbReference type="Pfam" id="PF12679">
    <property type="entry name" value="ABC2_membrane_2"/>
    <property type="match status" value="1"/>
</dbReference>
<dbReference type="GO" id="GO:0005886">
    <property type="term" value="C:plasma membrane"/>
    <property type="evidence" value="ECO:0007669"/>
    <property type="project" value="UniProtKB-SubCell"/>
</dbReference>
<dbReference type="EMBL" id="LHCI01000106">
    <property type="protein sequence ID" value="KOX90171.1"/>
    <property type="molecule type" value="Genomic_DNA"/>
</dbReference>
<feature type="transmembrane region" description="Helical" evidence="1">
    <location>
        <begin position="289"/>
        <end position="311"/>
    </location>
</feature>
<dbReference type="Proteomes" id="UP000037685">
    <property type="component" value="Unassembled WGS sequence"/>
</dbReference>
<name>A0A0M9AGG8_THEAQ</name>
<organism evidence="2 3">
    <name type="scientific">Thermus aquaticus</name>
    <dbReference type="NCBI Taxonomy" id="271"/>
    <lineage>
        <taxon>Bacteria</taxon>
        <taxon>Thermotogati</taxon>
        <taxon>Deinococcota</taxon>
        <taxon>Deinococci</taxon>
        <taxon>Thermales</taxon>
        <taxon>Thermaceae</taxon>
        <taxon>Thermus</taxon>
    </lineage>
</organism>
<feature type="transmembrane region" description="Helical" evidence="1">
    <location>
        <begin position="160"/>
        <end position="185"/>
    </location>
</feature>
<reference evidence="2 3" key="1">
    <citation type="submission" date="2015-07" db="EMBL/GenBank/DDBJ databases">
        <authorList>
            <person name="Noorani M."/>
        </authorList>
    </citation>
    <scope>NUCLEOTIDE SEQUENCE [LARGE SCALE GENOMIC DNA]</scope>
    <source>
        <strain evidence="3">ATCC 25104 / DSM 625 / JCM 10724 / NBRC 103206 / NCIMB 11243 / YT-1</strain>
    </source>
</reference>
<dbReference type="GO" id="GO:0140359">
    <property type="term" value="F:ABC-type transporter activity"/>
    <property type="evidence" value="ECO:0007669"/>
    <property type="project" value="InterPro"/>
</dbReference>
<dbReference type="PANTHER" id="PTHR43471">
    <property type="entry name" value="ABC TRANSPORTER PERMEASE"/>
    <property type="match status" value="1"/>
</dbReference>
<dbReference type="AlphaFoldDB" id="A0A0M9AGG8"/>
<evidence type="ECO:0000256" key="1">
    <source>
        <dbReference type="SAM" id="Phobius"/>
    </source>
</evidence>
<feature type="transmembrane region" description="Helical" evidence="1">
    <location>
        <begin position="116"/>
        <end position="148"/>
    </location>
</feature>
<dbReference type="PATRIC" id="fig|271.14.peg.1434"/>
<evidence type="ECO:0000313" key="3">
    <source>
        <dbReference type="Proteomes" id="UP000037685"/>
    </source>
</evidence>
<keyword evidence="1" id="KW-0472">Membrane</keyword>
<comment type="caution">
    <text evidence="2">The sequence shown here is derived from an EMBL/GenBank/DDBJ whole genome shotgun (WGS) entry which is preliminary data.</text>
</comment>
<feature type="transmembrane region" description="Helical" evidence="1">
    <location>
        <begin position="75"/>
        <end position="95"/>
    </location>
</feature>
<keyword evidence="1" id="KW-0812">Transmembrane</keyword>
<sequence>MRREGSPWTGLWAVFFKEMADHLSGLRMRILEGLILLSALAAVYTGSQALRQTVGEDPYLYLKLLTTAQDPLPSFVGFLSFFVPLAAIALAFDAVNGEYARGTLSRVLSQPIYRDALLFGKFLAGLGTLAVMLLALLLLVLGLGVFTLGVPPGGEEVGRILFFFLATLAYAGVWLALGLLFSVLFRQPATAALAAIGVWLFFAVFFPILTDLAASAFLLQADPFDPESQLRQANLALWFSRLSPNTLFAEALTAILNPAVRSLGPILITQLEGAVLGTPLPLGQSLLLVWPQLTGLFALAVLLFTLAYVAFQRQEVRA</sequence>
<gene>
    <name evidence="2" type="ORF">BVI061214_01359</name>
</gene>
<dbReference type="PANTHER" id="PTHR43471:SF14">
    <property type="entry name" value="ABC-2 TYPE TRANSPORT SYSTEM PERMEASE PROTEIN"/>
    <property type="match status" value="1"/>
</dbReference>
<proteinExistence type="predicted"/>
<evidence type="ECO:0000313" key="2">
    <source>
        <dbReference type="EMBL" id="KOX90171.1"/>
    </source>
</evidence>
<dbReference type="RefSeq" id="WP_053767792.1">
    <property type="nucleotide sequence ID" value="NZ_LHCI01000106.1"/>
</dbReference>
<keyword evidence="1" id="KW-1133">Transmembrane helix</keyword>
<protein>
    <submittedName>
        <fullName evidence="2">ABC-2 family transporter protein</fullName>
    </submittedName>
</protein>
<accession>A0A0M9AGG8</accession>